<evidence type="ECO:0000256" key="8">
    <source>
        <dbReference type="ARBA" id="ARBA00038436"/>
    </source>
</evidence>
<protein>
    <recommendedName>
        <fullName evidence="9">TRAP transporter small permease protein</fullName>
    </recommendedName>
</protein>
<evidence type="ECO:0000256" key="5">
    <source>
        <dbReference type="ARBA" id="ARBA00022692"/>
    </source>
</evidence>
<dbReference type="PANTHER" id="PTHR35011">
    <property type="entry name" value="2,3-DIKETO-L-GULONATE TRAP TRANSPORTER SMALL PERMEASE PROTEIN YIAM"/>
    <property type="match status" value="1"/>
</dbReference>
<name>A0A2C9CUK8_9RHOB</name>
<keyword evidence="4 9" id="KW-0997">Cell inner membrane</keyword>
<organism evidence="11 12">
    <name type="scientific">Pontivivens marinum</name>
    <dbReference type="NCBI Taxonomy" id="1690039"/>
    <lineage>
        <taxon>Bacteria</taxon>
        <taxon>Pseudomonadati</taxon>
        <taxon>Pseudomonadota</taxon>
        <taxon>Alphaproteobacteria</taxon>
        <taxon>Rhodobacterales</taxon>
        <taxon>Paracoccaceae</taxon>
        <taxon>Pontivivens</taxon>
    </lineage>
</organism>
<dbReference type="GO" id="GO:0022857">
    <property type="term" value="F:transmembrane transporter activity"/>
    <property type="evidence" value="ECO:0007669"/>
    <property type="project" value="UniProtKB-UniRule"/>
</dbReference>
<evidence type="ECO:0000256" key="9">
    <source>
        <dbReference type="RuleBase" id="RU369079"/>
    </source>
</evidence>
<evidence type="ECO:0000256" key="6">
    <source>
        <dbReference type="ARBA" id="ARBA00022989"/>
    </source>
</evidence>
<gene>
    <name evidence="11" type="ORF">SAMN06273572_105231</name>
</gene>
<keyword evidence="6 9" id="KW-1133">Transmembrane helix</keyword>
<comment type="function">
    <text evidence="9">Part of the tripartite ATP-independent periplasmic (TRAP) transport system.</text>
</comment>
<keyword evidence="7 9" id="KW-0472">Membrane</keyword>
<keyword evidence="3" id="KW-1003">Cell membrane</keyword>
<feature type="transmembrane region" description="Helical" evidence="9">
    <location>
        <begin position="12"/>
        <end position="31"/>
    </location>
</feature>
<dbReference type="InterPro" id="IPR007387">
    <property type="entry name" value="TRAP_DctQ"/>
</dbReference>
<dbReference type="EMBL" id="OCTN01000005">
    <property type="protein sequence ID" value="SOH94805.1"/>
    <property type="molecule type" value="Genomic_DNA"/>
</dbReference>
<evidence type="ECO:0000313" key="11">
    <source>
        <dbReference type="EMBL" id="SOH94805.1"/>
    </source>
</evidence>
<comment type="subunit">
    <text evidence="9">The complex comprises the extracytoplasmic solute receptor protein and the two transmembrane proteins.</text>
</comment>
<keyword evidence="5 9" id="KW-0812">Transmembrane</keyword>
<sequence length="175" mass="18940">MARLLDRLYDFAGWLAAIAILIICCVVSAQIGLNILARIGGPAWSWTIPSYADFAGFALAAASFLALAHTLRRGGHIRVNLVTDRMRPRARWGVELLTLALSTLMSGYATYYVILLVMESVHYGDQSTGIIAVPLWIPQLPVAIGLVLLTIALIHTLAESVIARAPVLTADTTEE</sequence>
<evidence type="ECO:0000256" key="2">
    <source>
        <dbReference type="ARBA" id="ARBA00022448"/>
    </source>
</evidence>
<dbReference type="InterPro" id="IPR055348">
    <property type="entry name" value="DctQ"/>
</dbReference>
<evidence type="ECO:0000313" key="12">
    <source>
        <dbReference type="Proteomes" id="UP000220034"/>
    </source>
</evidence>
<keyword evidence="12" id="KW-1185">Reference proteome</keyword>
<dbReference type="GO" id="GO:0015740">
    <property type="term" value="P:C4-dicarboxylate transport"/>
    <property type="evidence" value="ECO:0007669"/>
    <property type="project" value="TreeGrafter"/>
</dbReference>
<dbReference type="AlphaFoldDB" id="A0A2C9CUK8"/>
<dbReference type="RefSeq" id="WP_097930716.1">
    <property type="nucleotide sequence ID" value="NZ_OCTN01000005.1"/>
</dbReference>
<evidence type="ECO:0000256" key="7">
    <source>
        <dbReference type="ARBA" id="ARBA00023136"/>
    </source>
</evidence>
<dbReference type="GO" id="GO:0005886">
    <property type="term" value="C:plasma membrane"/>
    <property type="evidence" value="ECO:0007669"/>
    <property type="project" value="UniProtKB-SubCell"/>
</dbReference>
<dbReference type="OrthoDB" id="9797534at2"/>
<accession>A0A2C9CUK8</accession>
<evidence type="ECO:0000256" key="1">
    <source>
        <dbReference type="ARBA" id="ARBA00004429"/>
    </source>
</evidence>
<evidence type="ECO:0000256" key="4">
    <source>
        <dbReference type="ARBA" id="ARBA00022519"/>
    </source>
</evidence>
<feature type="transmembrane region" description="Helical" evidence="9">
    <location>
        <begin position="135"/>
        <end position="154"/>
    </location>
</feature>
<keyword evidence="2 9" id="KW-0813">Transport</keyword>
<dbReference type="Pfam" id="PF04290">
    <property type="entry name" value="DctQ"/>
    <property type="match status" value="1"/>
</dbReference>
<evidence type="ECO:0000256" key="3">
    <source>
        <dbReference type="ARBA" id="ARBA00022475"/>
    </source>
</evidence>
<comment type="similarity">
    <text evidence="8 9">Belongs to the TRAP transporter small permease family.</text>
</comment>
<dbReference type="PANTHER" id="PTHR35011:SF10">
    <property type="entry name" value="TRAP TRANSPORTER SMALL PERMEASE PROTEIN"/>
    <property type="match status" value="1"/>
</dbReference>
<proteinExistence type="inferred from homology"/>
<evidence type="ECO:0000259" key="10">
    <source>
        <dbReference type="Pfam" id="PF04290"/>
    </source>
</evidence>
<dbReference type="Proteomes" id="UP000220034">
    <property type="component" value="Unassembled WGS sequence"/>
</dbReference>
<feature type="transmembrane region" description="Helical" evidence="9">
    <location>
        <begin position="92"/>
        <end position="115"/>
    </location>
</feature>
<feature type="domain" description="Tripartite ATP-independent periplasmic transporters DctQ component" evidence="10">
    <location>
        <begin position="52"/>
        <end position="160"/>
    </location>
</feature>
<comment type="subcellular location">
    <subcellularLocation>
        <location evidence="1 9">Cell inner membrane</location>
        <topology evidence="1 9">Multi-pass membrane protein</topology>
    </subcellularLocation>
</comment>
<feature type="transmembrane region" description="Helical" evidence="9">
    <location>
        <begin position="51"/>
        <end position="71"/>
    </location>
</feature>
<reference evidence="12" key="1">
    <citation type="submission" date="2017-09" db="EMBL/GenBank/DDBJ databases">
        <authorList>
            <person name="Varghese N."/>
            <person name="Submissions S."/>
        </authorList>
    </citation>
    <scope>NUCLEOTIDE SEQUENCE [LARGE SCALE GENOMIC DNA]</scope>
    <source>
        <strain evidence="12">C7</strain>
    </source>
</reference>